<organism evidence="1 2">
    <name type="scientific">Candidatus Wolfebacteria bacterium CG10_big_fil_rev_8_21_14_0_10_31_9</name>
    <dbReference type="NCBI Taxonomy" id="1975070"/>
    <lineage>
        <taxon>Bacteria</taxon>
        <taxon>Candidatus Wolfeibacteriota</taxon>
    </lineage>
</organism>
<reference evidence="1 2" key="1">
    <citation type="submission" date="2017-09" db="EMBL/GenBank/DDBJ databases">
        <title>Depth-based differentiation of microbial function through sediment-hosted aquifers and enrichment of novel symbionts in the deep terrestrial subsurface.</title>
        <authorList>
            <person name="Probst A.J."/>
            <person name="Ladd B."/>
            <person name="Jarett J.K."/>
            <person name="Geller-Mcgrath D.E."/>
            <person name="Sieber C.M."/>
            <person name="Emerson J.B."/>
            <person name="Anantharaman K."/>
            <person name="Thomas B.C."/>
            <person name="Malmstrom R."/>
            <person name="Stieglmeier M."/>
            <person name="Klingl A."/>
            <person name="Woyke T."/>
            <person name="Ryan C.M."/>
            <person name="Banfield J.F."/>
        </authorList>
    </citation>
    <scope>NUCLEOTIDE SEQUENCE [LARGE SCALE GENOMIC DNA]</scope>
    <source>
        <strain evidence="1">CG10_big_fil_rev_8_21_14_0_10_31_9</strain>
    </source>
</reference>
<gene>
    <name evidence="1" type="ORF">COV23_00065</name>
</gene>
<protein>
    <submittedName>
        <fullName evidence="1">Uncharacterized protein</fullName>
    </submittedName>
</protein>
<evidence type="ECO:0000313" key="1">
    <source>
        <dbReference type="EMBL" id="PIR44392.1"/>
    </source>
</evidence>
<sequence length="70" mass="7481">MQNGHGPSGQTNGETTDLPKIAEPIVGFFHKNGLADKTGQLKNIRPPQGGETISTIPKLHGIIERTLPPK</sequence>
<dbReference type="EMBL" id="PCXV01000003">
    <property type="protein sequence ID" value="PIR44392.1"/>
    <property type="molecule type" value="Genomic_DNA"/>
</dbReference>
<accession>A0A2H0RCW7</accession>
<proteinExistence type="predicted"/>
<evidence type="ECO:0000313" key="2">
    <source>
        <dbReference type="Proteomes" id="UP000231602"/>
    </source>
</evidence>
<dbReference type="Proteomes" id="UP000231602">
    <property type="component" value="Unassembled WGS sequence"/>
</dbReference>
<dbReference type="AlphaFoldDB" id="A0A2H0RCW7"/>
<name>A0A2H0RCW7_9BACT</name>
<comment type="caution">
    <text evidence="1">The sequence shown here is derived from an EMBL/GenBank/DDBJ whole genome shotgun (WGS) entry which is preliminary data.</text>
</comment>